<comment type="caution">
    <text evidence="1">The sequence shown here is derived from an EMBL/GenBank/DDBJ whole genome shotgun (WGS) entry which is preliminary data.</text>
</comment>
<dbReference type="EMBL" id="AFNT02000012">
    <property type="protein sequence ID" value="ERJ06623.1"/>
    <property type="molecule type" value="Genomic_DNA"/>
</dbReference>
<organism evidence="1 2">
    <name type="scientific">Halorhabdus tiamatea SARL4B</name>
    <dbReference type="NCBI Taxonomy" id="1033806"/>
    <lineage>
        <taxon>Archaea</taxon>
        <taxon>Methanobacteriati</taxon>
        <taxon>Methanobacteriota</taxon>
        <taxon>Stenosarchaea group</taxon>
        <taxon>Halobacteria</taxon>
        <taxon>Halobacteriales</taxon>
        <taxon>Haloarculaceae</taxon>
        <taxon>Halorhabdus</taxon>
    </lineage>
</organism>
<name>U2E2W6_9EURY</name>
<accession>U2E2W6</accession>
<dbReference type="AlphaFoldDB" id="U2E2W6"/>
<sequence>MSMGDAPTAEEVAESRFELEMLERAREAVADRVNDTGEENGGDE</sequence>
<evidence type="ECO:0000313" key="1">
    <source>
        <dbReference type="EMBL" id="ERJ06623.1"/>
    </source>
</evidence>
<reference evidence="1 2" key="2">
    <citation type="journal article" date="2013" name="PLoS ONE">
        <title>INDIGO - INtegrated Data Warehouse of MIcrobial GenOmes with Examples from the Red Sea Extremophiles.</title>
        <authorList>
            <person name="Alam I."/>
            <person name="Antunes A."/>
            <person name="Kamau A.A."/>
            <person name="Ba Alawi W."/>
            <person name="Kalkatawi M."/>
            <person name="Stingl U."/>
            <person name="Bajic V.B."/>
        </authorList>
    </citation>
    <scope>NUCLEOTIDE SEQUENCE [LARGE SCALE GENOMIC DNA]</scope>
    <source>
        <strain evidence="1 2">SARL4B</strain>
    </source>
</reference>
<proteinExistence type="predicted"/>
<evidence type="ECO:0000313" key="2">
    <source>
        <dbReference type="Proteomes" id="UP000003861"/>
    </source>
</evidence>
<gene>
    <name evidence="1" type="ORF">HLRTI_001329</name>
</gene>
<protein>
    <submittedName>
        <fullName evidence="1">Uncharacterized protein</fullName>
    </submittedName>
</protein>
<dbReference type="Proteomes" id="UP000003861">
    <property type="component" value="Unassembled WGS sequence"/>
</dbReference>
<reference evidence="1 2" key="1">
    <citation type="journal article" date="2011" name="J. Bacteriol.">
        <title>Genome sequence of Halorhabdus tiamatea, the first archaeon isolated from a deep-sea anoxic brine lake.</title>
        <authorList>
            <person name="Antunes A."/>
            <person name="Alam I."/>
            <person name="Bajic V.B."/>
            <person name="Stingl U."/>
        </authorList>
    </citation>
    <scope>NUCLEOTIDE SEQUENCE [LARGE SCALE GENOMIC DNA]</scope>
    <source>
        <strain evidence="1 2">SARL4B</strain>
    </source>
</reference>